<accession>A0A3N4NMV2</accession>
<dbReference type="Gene3D" id="1.10.10.10">
    <property type="entry name" value="Winged helix-like DNA-binding domain superfamily/Winged helix DNA-binding domain"/>
    <property type="match status" value="1"/>
</dbReference>
<sequence length="128" mass="14983">MMKQLTKAEEQIMQIMWDLELCTVKEIIEKFPEPKPAYNTVSTIVRILEDKKFVDHQTYGKGYKYFPLVEKSSYSNQSLHKLMDGYFGGSFKSMVSFFVQKNDVNIKELESIMKEINMSEEDKSDTTN</sequence>
<protein>
    <submittedName>
        <fullName evidence="5">BlaI/MecI/CopY family transcriptional regulator</fullName>
    </submittedName>
</protein>
<keyword evidence="2" id="KW-0805">Transcription regulation</keyword>
<evidence type="ECO:0000256" key="3">
    <source>
        <dbReference type="ARBA" id="ARBA00023125"/>
    </source>
</evidence>
<evidence type="ECO:0000256" key="4">
    <source>
        <dbReference type="ARBA" id="ARBA00023163"/>
    </source>
</evidence>
<dbReference type="PIRSF" id="PIRSF019455">
    <property type="entry name" value="CopR_AtkY"/>
    <property type="match status" value="1"/>
</dbReference>
<dbReference type="InterPro" id="IPR005650">
    <property type="entry name" value="BlaI_family"/>
</dbReference>
<dbReference type="InterPro" id="IPR036388">
    <property type="entry name" value="WH-like_DNA-bd_sf"/>
</dbReference>
<name>A0A3N4NMV2_9FLAO</name>
<proteinExistence type="inferred from homology"/>
<dbReference type="GO" id="GO:0003677">
    <property type="term" value="F:DNA binding"/>
    <property type="evidence" value="ECO:0007669"/>
    <property type="project" value="UniProtKB-KW"/>
</dbReference>
<comment type="similarity">
    <text evidence="1">Belongs to the BlaI transcriptional regulatory family.</text>
</comment>
<dbReference type="EMBL" id="RPFJ01000009">
    <property type="protein sequence ID" value="RPD97722.1"/>
    <property type="molecule type" value="Genomic_DNA"/>
</dbReference>
<organism evidence="5 6">
    <name type="scientific">Aureibaculum marinum</name>
    <dbReference type="NCBI Taxonomy" id="2487930"/>
    <lineage>
        <taxon>Bacteria</taxon>
        <taxon>Pseudomonadati</taxon>
        <taxon>Bacteroidota</taxon>
        <taxon>Flavobacteriia</taxon>
        <taxon>Flavobacteriales</taxon>
        <taxon>Flavobacteriaceae</taxon>
        <taxon>Aureibaculum</taxon>
    </lineage>
</organism>
<dbReference type="InterPro" id="IPR036390">
    <property type="entry name" value="WH_DNA-bd_sf"/>
</dbReference>
<evidence type="ECO:0000256" key="2">
    <source>
        <dbReference type="ARBA" id="ARBA00023015"/>
    </source>
</evidence>
<dbReference type="OrthoDB" id="1098508at2"/>
<comment type="caution">
    <text evidence="5">The sequence shown here is derived from an EMBL/GenBank/DDBJ whole genome shotgun (WGS) entry which is preliminary data.</text>
</comment>
<reference evidence="5 6" key="1">
    <citation type="submission" date="2018-11" db="EMBL/GenBank/DDBJ databases">
        <title>Aureibaculum marinum gen. nov., sp. nov., a member of the family Flavobacteriaceae isolated from the Bohai Sea.</title>
        <authorList>
            <person name="Ji X."/>
        </authorList>
    </citation>
    <scope>NUCLEOTIDE SEQUENCE [LARGE SCALE GENOMIC DNA]</scope>
    <source>
        <strain evidence="5 6">BH-SD17</strain>
    </source>
</reference>
<dbReference type="Proteomes" id="UP000270856">
    <property type="component" value="Unassembled WGS sequence"/>
</dbReference>
<dbReference type="Pfam" id="PF03965">
    <property type="entry name" value="Penicillinase_R"/>
    <property type="match status" value="1"/>
</dbReference>
<dbReference type="Gene3D" id="1.10.4040.10">
    <property type="entry name" value="Penicillinase repressor domain"/>
    <property type="match status" value="1"/>
</dbReference>
<dbReference type="GO" id="GO:0045892">
    <property type="term" value="P:negative regulation of DNA-templated transcription"/>
    <property type="evidence" value="ECO:0007669"/>
    <property type="project" value="InterPro"/>
</dbReference>
<keyword evidence="4" id="KW-0804">Transcription</keyword>
<evidence type="ECO:0000313" key="6">
    <source>
        <dbReference type="Proteomes" id="UP000270856"/>
    </source>
</evidence>
<gene>
    <name evidence="5" type="ORF">EGM88_07985</name>
</gene>
<keyword evidence="6" id="KW-1185">Reference proteome</keyword>
<keyword evidence="3" id="KW-0238">DNA-binding</keyword>
<evidence type="ECO:0000313" key="5">
    <source>
        <dbReference type="EMBL" id="RPD97722.1"/>
    </source>
</evidence>
<evidence type="ECO:0000256" key="1">
    <source>
        <dbReference type="ARBA" id="ARBA00011046"/>
    </source>
</evidence>
<dbReference type="AlphaFoldDB" id="A0A3N4NMV2"/>
<dbReference type="SUPFAM" id="SSF46785">
    <property type="entry name" value="Winged helix' DNA-binding domain"/>
    <property type="match status" value="1"/>
</dbReference>